<dbReference type="Pfam" id="PF06366">
    <property type="entry name" value="FlhE"/>
    <property type="match status" value="1"/>
</dbReference>
<evidence type="ECO:0000313" key="3">
    <source>
        <dbReference type="EMBL" id="KOC90789.1"/>
    </source>
</evidence>
<organism evidence="3 4">
    <name type="scientific">Winslowiella iniecta</name>
    <dbReference type="NCBI Taxonomy" id="1560201"/>
    <lineage>
        <taxon>Bacteria</taxon>
        <taxon>Pseudomonadati</taxon>
        <taxon>Pseudomonadota</taxon>
        <taxon>Gammaproteobacteria</taxon>
        <taxon>Enterobacterales</taxon>
        <taxon>Erwiniaceae</taxon>
        <taxon>Winslowiella</taxon>
    </lineage>
</organism>
<evidence type="ECO:0000313" key="4">
    <source>
        <dbReference type="Proteomes" id="UP000036851"/>
    </source>
</evidence>
<dbReference type="Proteomes" id="UP000036851">
    <property type="component" value="Unassembled WGS sequence"/>
</dbReference>
<comment type="caution">
    <text evidence="3">The sequence shown here is derived from an EMBL/GenBank/DDBJ whole genome shotgun (WGS) entry which is preliminary data.</text>
</comment>
<dbReference type="AlphaFoldDB" id="A0A0L7T5W0"/>
<gene>
    <name evidence="2" type="ORF">NG42_19550</name>
    <name evidence="3" type="ORF">NG43_16655</name>
</gene>
<dbReference type="PATRIC" id="fig|1560201.3.peg.4146"/>
<keyword evidence="3" id="KW-0966">Cell projection</keyword>
<keyword evidence="3" id="KW-0969">Cilium</keyword>
<keyword evidence="3" id="KW-0282">Flagellum</keyword>
<evidence type="ECO:0000313" key="2">
    <source>
        <dbReference type="EMBL" id="KOC87650.1"/>
    </source>
</evidence>
<reference evidence="4 5" key="1">
    <citation type="journal article" date="2015" name="Int. J. Syst. Evol. Microbiol.">
        <title>Erwinia iniecta sp. nov., isolated from Russian wheat aphids (Diuraphis noxia).</title>
        <authorList>
            <person name="Campillo T."/>
            <person name="Luna E."/>
            <person name="Portier P."/>
            <person name="Fischer-Le Saux M."/>
            <person name="Lapitan N."/>
            <person name="Tisserat N.A."/>
            <person name="Leach J.E."/>
        </authorList>
    </citation>
    <scope>NUCLEOTIDE SEQUENCE [LARGE SCALE GENOMIC DNA]</scope>
    <source>
        <strain evidence="2 5">B120</strain>
        <strain evidence="3 4">B149</strain>
    </source>
</reference>
<dbReference type="EMBL" id="JRXF01000028">
    <property type="protein sequence ID" value="KOC90789.1"/>
    <property type="molecule type" value="Genomic_DNA"/>
</dbReference>
<dbReference type="Proteomes" id="UP000037088">
    <property type="component" value="Unassembled WGS sequence"/>
</dbReference>
<proteinExistence type="predicted"/>
<keyword evidence="1" id="KW-0732">Signal</keyword>
<evidence type="ECO:0000313" key="5">
    <source>
        <dbReference type="Proteomes" id="UP000037088"/>
    </source>
</evidence>
<feature type="chain" id="PRO_5010427061" evidence="1">
    <location>
        <begin position="18"/>
        <end position="131"/>
    </location>
</feature>
<dbReference type="InterPro" id="IPR009420">
    <property type="entry name" value="FlhE"/>
</dbReference>
<keyword evidence="5" id="KW-1185">Reference proteome</keyword>
<accession>A0A0L7T5W0</accession>
<sequence length="131" mass="13892">MRLTLLILLWLPTLALAASGGWSASGTGASLSQRGVQASSPALSPPSPVNGMMTEVYWRYLLTGPTPAGMQVRLCSSTRCAAIEGSSGSTRGLSNVPANESLRFVFYVEGKGRLFPVLRVLSNQVMVNYQG</sequence>
<evidence type="ECO:0000256" key="1">
    <source>
        <dbReference type="SAM" id="SignalP"/>
    </source>
</evidence>
<protein>
    <submittedName>
        <fullName evidence="3">Flagellar protein flhE</fullName>
    </submittedName>
</protein>
<name>A0A0L7T5W0_9GAMM</name>
<dbReference type="EMBL" id="JRXE01000035">
    <property type="protein sequence ID" value="KOC87650.1"/>
    <property type="molecule type" value="Genomic_DNA"/>
</dbReference>
<dbReference type="STRING" id="1560201.NG42_19550"/>
<feature type="signal peptide" evidence="1">
    <location>
        <begin position="1"/>
        <end position="17"/>
    </location>
</feature>